<accession>A0A8K0GJH5</accession>
<proteinExistence type="predicted"/>
<evidence type="ECO:0000313" key="4">
    <source>
        <dbReference type="Proteomes" id="UP000801492"/>
    </source>
</evidence>
<dbReference type="SMART" id="SM00456">
    <property type="entry name" value="WW"/>
    <property type="match status" value="1"/>
</dbReference>
<dbReference type="Pfam" id="PF12237">
    <property type="entry name" value="PCIF1_WW"/>
    <property type="match status" value="1"/>
</dbReference>
<dbReference type="Gene3D" id="2.20.70.10">
    <property type="match status" value="1"/>
</dbReference>
<dbReference type="InterPro" id="IPR022035">
    <property type="entry name" value="PCIF1_WW"/>
</dbReference>
<dbReference type="SUPFAM" id="SSF100934">
    <property type="entry name" value="Heat shock protein 70kD (HSP70), C-terminal subdomain"/>
    <property type="match status" value="1"/>
</dbReference>
<sequence>MNEEVDIKTSEERPIWPPPESANVNSIPPPPHINMTMPTTPQGAPINTNPFPEYDLPPELTQQGWRKFWSKRENRPYFWNKLTGESLWEMPLIKPQFDPITDPLGICHPPGPPVGVPLVTSPLLVAKRRPSEEIGGPQIKKFVLAGPWDLDIPTNVIILERPPCNYMHSHPEIEAYRCSLLAKLRQCYQELCHSRESIDAPKDSFNRWLMERKVIDTGIDPLLPSNCYPEISLSMYKEIMNDIPIKLVRPKFTGDARKQLSRYAEAAKKIMESRNAEAESRKVVKWNVDETFQWLRRTVGATYDDFQDRLAHLKSQCQPHLTETVRPSVEGICSKIYNLSSEYAKKVREKTLLILKDQNIEMPPPLNMSSTRKVWCYPVQFLPFPCPRLPVVEYIPDRDQALLRFQGDTLAINSTHLQKLEHLYRHSCFDDRKFDLFIARVWVMLKRYATFLGVNPSLNTSNADCQDTQASLPVTVFECLQKNFGVCFECFASPLNCYFKQYCSAFADCDSYFGSRG</sequence>
<protein>
    <recommendedName>
        <fullName evidence="2">WW domain-containing protein</fullName>
    </recommendedName>
</protein>
<feature type="compositionally biased region" description="Basic and acidic residues" evidence="1">
    <location>
        <begin position="1"/>
        <end position="14"/>
    </location>
</feature>
<dbReference type="PANTHER" id="PTHR21727">
    <property type="entry name" value="PHOSPHORYLATED CTD INTERACTING FACTOR 1"/>
    <property type="match status" value="1"/>
</dbReference>
<dbReference type="PROSITE" id="PS50020">
    <property type="entry name" value="WW_DOMAIN_2"/>
    <property type="match status" value="1"/>
</dbReference>
<dbReference type="InterPro" id="IPR029048">
    <property type="entry name" value="HSP70_C_sf"/>
</dbReference>
<dbReference type="AlphaFoldDB" id="A0A8K0GJH5"/>
<dbReference type="EMBL" id="VTPC01001352">
    <property type="protein sequence ID" value="KAF2902264.1"/>
    <property type="molecule type" value="Genomic_DNA"/>
</dbReference>
<dbReference type="InterPro" id="IPR036020">
    <property type="entry name" value="WW_dom_sf"/>
</dbReference>
<dbReference type="InterPro" id="IPR039881">
    <property type="entry name" value="PCIF1-like"/>
</dbReference>
<evidence type="ECO:0000313" key="3">
    <source>
        <dbReference type="EMBL" id="KAF2902264.1"/>
    </source>
</evidence>
<dbReference type="SUPFAM" id="SSF51045">
    <property type="entry name" value="WW domain"/>
    <property type="match status" value="1"/>
</dbReference>
<dbReference type="Pfam" id="PF00397">
    <property type="entry name" value="WW"/>
    <property type="match status" value="1"/>
</dbReference>
<dbReference type="Proteomes" id="UP000801492">
    <property type="component" value="Unassembled WGS sequence"/>
</dbReference>
<dbReference type="FunFam" id="2.20.70.10:FF:000082">
    <property type="entry name" value="Phosphorylated CTD-interacting factor"/>
    <property type="match status" value="1"/>
</dbReference>
<dbReference type="GO" id="GO:0005634">
    <property type="term" value="C:nucleus"/>
    <property type="evidence" value="ECO:0007669"/>
    <property type="project" value="TreeGrafter"/>
</dbReference>
<name>A0A8K0GJH5_IGNLU</name>
<evidence type="ECO:0000256" key="1">
    <source>
        <dbReference type="SAM" id="MobiDB-lite"/>
    </source>
</evidence>
<organism evidence="3 4">
    <name type="scientific">Ignelater luminosus</name>
    <name type="common">Cucubano</name>
    <name type="synonym">Pyrophorus luminosus</name>
    <dbReference type="NCBI Taxonomy" id="2038154"/>
    <lineage>
        <taxon>Eukaryota</taxon>
        <taxon>Metazoa</taxon>
        <taxon>Ecdysozoa</taxon>
        <taxon>Arthropoda</taxon>
        <taxon>Hexapoda</taxon>
        <taxon>Insecta</taxon>
        <taxon>Pterygota</taxon>
        <taxon>Neoptera</taxon>
        <taxon>Endopterygota</taxon>
        <taxon>Coleoptera</taxon>
        <taxon>Polyphaga</taxon>
        <taxon>Elateriformia</taxon>
        <taxon>Elateroidea</taxon>
        <taxon>Elateridae</taxon>
        <taxon>Agrypninae</taxon>
        <taxon>Pyrophorini</taxon>
        <taxon>Ignelater</taxon>
    </lineage>
</organism>
<dbReference type="Gene3D" id="1.20.1270.10">
    <property type="match status" value="1"/>
</dbReference>
<gene>
    <name evidence="3" type="ORF">ILUMI_03927</name>
</gene>
<dbReference type="CDD" id="cd00201">
    <property type="entry name" value="WW"/>
    <property type="match status" value="1"/>
</dbReference>
<feature type="region of interest" description="Disordered" evidence="1">
    <location>
        <begin position="1"/>
        <end position="28"/>
    </location>
</feature>
<feature type="domain" description="WW" evidence="2">
    <location>
        <begin position="59"/>
        <end position="93"/>
    </location>
</feature>
<evidence type="ECO:0000259" key="2">
    <source>
        <dbReference type="PROSITE" id="PS50020"/>
    </source>
</evidence>
<dbReference type="GO" id="GO:0099122">
    <property type="term" value="F:RNA polymerase II C-terminal domain binding"/>
    <property type="evidence" value="ECO:0007669"/>
    <property type="project" value="InterPro"/>
</dbReference>
<dbReference type="InterPro" id="IPR001202">
    <property type="entry name" value="WW_dom"/>
</dbReference>
<keyword evidence="4" id="KW-1185">Reference proteome</keyword>
<dbReference type="OrthoDB" id="193787at2759"/>
<comment type="caution">
    <text evidence="3">The sequence shown here is derived from an EMBL/GenBank/DDBJ whole genome shotgun (WGS) entry which is preliminary data.</text>
</comment>
<reference evidence="3" key="1">
    <citation type="submission" date="2019-08" db="EMBL/GenBank/DDBJ databases">
        <title>The genome of the North American firefly Photinus pyralis.</title>
        <authorList>
            <consortium name="Photinus pyralis genome working group"/>
            <person name="Fallon T.R."/>
            <person name="Sander Lower S.E."/>
            <person name="Weng J.-K."/>
        </authorList>
    </citation>
    <scope>NUCLEOTIDE SEQUENCE</scope>
    <source>
        <strain evidence="3">TRF0915ILg1</strain>
        <tissue evidence="3">Whole body</tissue>
    </source>
</reference>
<dbReference type="GO" id="GO:0016422">
    <property type="term" value="F:mRNA (2'-O-methyladenosine-N6-)-methyltransferase activity"/>
    <property type="evidence" value="ECO:0007669"/>
    <property type="project" value="InterPro"/>
</dbReference>
<dbReference type="PANTHER" id="PTHR21727:SF0">
    <property type="entry name" value="MRNA (2'-O-METHYLADENOSINE-N(6)-)-METHYLTRANSFERASE"/>
    <property type="match status" value="1"/>
</dbReference>